<keyword evidence="3" id="KW-1185">Reference proteome</keyword>
<evidence type="ECO:0000313" key="2">
    <source>
        <dbReference type="EMBL" id="VVC40759.1"/>
    </source>
</evidence>
<accession>A0A5E4NE39</accession>
<gene>
    <name evidence="2" type="ORF">CINCED_3A019014</name>
</gene>
<protein>
    <submittedName>
        <fullName evidence="2">Uncharacterized protein</fullName>
    </submittedName>
</protein>
<evidence type="ECO:0000256" key="1">
    <source>
        <dbReference type="SAM" id="MobiDB-lite"/>
    </source>
</evidence>
<proteinExistence type="predicted"/>
<sequence length="179" mass="20392">MRINTIYKVVRNLIEILKDLEERDQDSELLTYPKKIIKKNSEAFLSEILMKYQTKLADGTLCEQFLVGFAKGYVLCATKQNISVVSNIYDQLTNETKSILKQTEKCVQSSADALNNSLALPKSISSCTGKLEKSVLEVQFILNKISEPERRNQKQPFSSTNQISSSRNRELTEEYGRSQ</sequence>
<dbReference type="AlphaFoldDB" id="A0A5E4NE39"/>
<dbReference type="EMBL" id="CABPRJ010001908">
    <property type="protein sequence ID" value="VVC40759.1"/>
    <property type="molecule type" value="Genomic_DNA"/>
</dbReference>
<name>A0A5E4NE39_9HEMI</name>
<feature type="compositionally biased region" description="Polar residues" evidence="1">
    <location>
        <begin position="154"/>
        <end position="166"/>
    </location>
</feature>
<organism evidence="2 3">
    <name type="scientific">Cinara cedri</name>
    <dbReference type="NCBI Taxonomy" id="506608"/>
    <lineage>
        <taxon>Eukaryota</taxon>
        <taxon>Metazoa</taxon>
        <taxon>Ecdysozoa</taxon>
        <taxon>Arthropoda</taxon>
        <taxon>Hexapoda</taxon>
        <taxon>Insecta</taxon>
        <taxon>Pterygota</taxon>
        <taxon>Neoptera</taxon>
        <taxon>Paraneoptera</taxon>
        <taxon>Hemiptera</taxon>
        <taxon>Sternorrhyncha</taxon>
        <taxon>Aphidomorpha</taxon>
        <taxon>Aphidoidea</taxon>
        <taxon>Aphididae</taxon>
        <taxon>Lachninae</taxon>
        <taxon>Cinara</taxon>
    </lineage>
</organism>
<reference evidence="2 3" key="1">
    <citation type="submission" date="2019-08" db="EMBL/GenBank/DDBJ databases">
        <authorList>
            <person name="Alioto T."/>
            <person name="Alioto T."/>
            <person name="Gomez Garrido J."/>
        </authorList>
    </citation>
    <scope>NUCLEOTIDE SEQUENCE [LARGE SCALE GENOMIC DNA]</scope>
</reference>
<feature type="compositionally biased region" description="Basic and acidic residues" evidence="1">
    <location>
        <begin position="167"/>
        <end position="179"/>
    </location>
</feature>
<evidence type="ECO:0000313" key="3">
    <source>
        <dbReference type="Proteomes" id="UP000325440"/>
    </source>
</evidence>
<feature type="region of interest" description="Disordered" evidence="1">
    <location>
        <begin position="150"/>
        <end position="179"/>
    </location>
</feature>
<dbReference type="Proteomes" id="UP000325440">
    <property type="component" value="Unassembled WGS sequence"/>
</dbReference>